<reference evidence="2" key="1">
    <citation type="journal article" date="2023" name="Science">
        <title>Genome structures resolve the early diversification of teleost fishes.</title>
        <authorList>
            <person name="Parey E."/>
            <person name="Louis A."/>
            <person name="Montfort J."/>
            <person name="Bouchez O."/>
            <person name="Roques C."/>
            <person name="Iampietro C."/>
            <person name="Lluch J."/>
            <person name="Castinel A."/>
            <person name="Donnadieu C."/>
            <person name="Desvignes T."/>
            <person name="Floi Bucao C."/>
            <person name="Jouanno E."/>
            <person name="Wen M."/>
            <person name="Mejri S."/>
            <person name="Dirks R."/>
            <person name="Jansen H."/>
            <person name="Henkel C."/>
            <person name="Chen W.J."/>
            <person name="Zahm M."/>
            <person name="Cabau C."/>
            <person name="Klopp C."/>
            <person name="Thompson A.W."/>
            <person name="Robinson-Rechavi M."/>
            <person name="Braasch I."/>
            <person name="Lecointre G."/>
            <person name="Bobe J."/>
            <person name="Postlethwait J.H."/>
            <person name="Berthelot C."/>
            <person name="Roest Crollius H."/>
            <person name="Guiguen Y."/>
        </authorList>
    </citation>
    <scope>NUCLEOTIDE SEQUENCE</scope>
    <source>
        <strain evidence="2">NC1722</strain>
    </source>
</reference>
<evidence type="ECO:0000313" key="3">
    <source>
        <dbReference type="Proteomes" id="UP001221898"/>
    </source>
</evidence>
<dbReference type="EMBL" id="JAINUG010000034">
    <property type="protein sequence ID" value="KAJ8408622.1"/>
    <property type="molecule type" value="Genomic_DNA"/>
</dbReference>
<sequence>MRASAEGSVSGRGARRSDVCPRSDGVICWPCWVTRDKGDLVPALAHLEHAQSGAPQLTHGPLKRGDIHQTPGVEAAQLRDRGGGGVALPQAGLINVHRTLRWCS</sequence>
<organism evidence="2 3">
    <name type="scientific">Aldrovandia affinis</name>
    <dbReference type="NCBI Taxonomy" id="143900"/>
    <lineage>
        <taxon>Eukaryota</taxon>
        <taxon>Metazoa</taxon>
        <taxon>Chordata</taxon>
        <taxon>Craniata</taxon>
        <taxon>Vertebrata</taxon>
        <taxon>Euteleostomi</taxon>
        <taxon>Actinopterygii</taxon>
        <taxon>Neopterygii</taxon>
        <taxon>Teleostei</taxon>
        <taxon>Notacanthiformes</taxon>
        <taxon>Halosauridae</taxon>
        <taxon>Aldrovandia</taxon>
    </lineage>
</organism>
<protein>
    <submittedName>
        <fullName evidence="2">Uncharacterized protein</fullName>
    </submittedName>
</protein>
<dbReference type="Proteomes" id="UP001221898">
    <property type="component" value="Unassembled WGS sequence"/>
</dbReference>
<feature type="region of interest" description="Disordered" evidence="1">
    <location>
        <begin position="1"/>
        <end position="20"/>
    </location>
</feature>
<dbReference type="AlphaFoldDB" id="A0AAD7SUX2"/>
<evidence type="ECO:0000313" key="2">
    <source>
        <dbReference type="EMBL" id="KAJ8408622.1"/>
    </source>
</evidence>
<evidence type="ECO:0000256" key="1">
    <source>
        <dbReference type="SAM" id="MobiDB-lite"/>
    </source>
</evidence>
<keyword evidence="3" id="KW-1185">Reference proteome</keyword>
<accession>A0AAD7SUX2</accession>
<comment type="caution">
    <text evidence="2">The sequence shown here is derived from an EMBL/GenBank/DDBJ whole genome shotgun (WGS) entry which is preliminary data.</text>
</comment>
<gene>
    <name evidence="2" type="ORF">AAFF_G00252570</name>
</gene>
<name>A0AAD7SUX2_9TELE</name>
<proteinExistence type="predicted"/>